<dbReference type="InterPro" id="IPR047952">
    <property type="entry name" value="Transpos_IS4"/>
</dbReference>
<dbReference type="GO" id="GO:0004803">
    <property type="term" value="F:transposase activity"/>
    <property type="evidence" value="ECO:0007669"/>
    <property type="project" value="InterPro"/>
</dbReference>
<dbReference type="EMBL" id="CP046246">
    <property type="protein sequence ID" value="QGP77179.1"/>
    <property type="molecule type" value="Genomic_DNA"/>
</dbReference>
<dbReference type="GO" id="GO:0003677">
    <property type="term" value="F:DNA binding"/>
    <property type="evidence" value="ECO:0007669"/>
    <property type="project" value="UniProtKB-KW"/>
</dbReference>
<dbReference type="InterPro" id="IPR012337">
    <property type="entry name" value="RNaseH-like_sf"/>
</dbReference>
<evidence type="ECO:0000256" key="1">
    <source>
        <dbReference type="ARBA" id="ARBA00010075"/>
    </source>
</evidence>
<evidence type="ECO:0000256" key="3">
    <source>
        <dbReference type="ARBA" id="ARBA00023125"/>
    </source>
</evidence>
<dbReference type="GO" id="GO:0006313">
    <property type="term" value="P:DNA transposition"/>
    <property type="evidence" value="ECO:0007669"/>
    <property type="project" value="InterPro"/>
</dbReference>
<dbReference type="RefSeq" id="WP_123985472.1">
    <property type="nucleotide sequence ID" value="NZ_CP027768.1"/>
</dbReference>
<evidence type="ECO:0000313" key="9">
    <source>
        <dbReference type="Proteomes" id="UP000280475"/>
    </source>
</evidence>
<organism evidence="6 9">
    <name type="scientific">Tetragenococcus halophilus</name>
    <name type="common">Pediococcus halophilus</name>
    <dbReference type="NCBI Taxonomy" id="51669"/>
    <lineage>
        <taxon>Bacteria</taxon>
        <taxon>Bacillati</taxon>
        <taxon>Bacillota</taxon>
        <taxon>Bacilli</taxon>
        <taxon>Lactobacillales</taxon>
        <taxon>Enterococcaceae</taxon>
        <taxon>Tetragenococcus</taxon>
    </lineage>
</organism>
<dbReference type="PANTHER" id="PTHR33258:SF1">
    <property type="entry name" value="TRANSPOSASE INSL FOR INSERTION SEQUENCE ELEMENT IS186A-RELATED"/>
    <property type="match status" value="1"/>
</dbReference>
<name>A0A3G5FH27_TETHA</name>
<protein>
    <submittedName>
        <fullName evidence="8">IS4 family transposase</fullName>
    </submittedName>
    <submittedName>
        <fullName evidence="6">IS4/IS5 family transposase</fullName>
    </submittedName>
</protein>
<dbReference type="KEGG" id="tey:GLW17_10430"/>
<evidence type="ECO:0000256" key="4">
    <source>
        <dbReference type="ARBA" id="ARBA00023172"/>
    </source>
</evidence>
<keyword evidence="2" id="KW-0815">Transposition</keyword>
<reference evidence="8 10" key="3">
    <citation type="submission" date="2019-11" db="EMBL/GenBank/DDBJ databases">
        <authorList>
            <person name="Kim E."/>
            <person name="Lee J."/>
            <person name="Jeon K."/>
            <person name="Lee Y."/>
        </authorList>
    </citation>
    <scope>NUCLEOTIDE SEQUENCE [LARGE SCALE GENOMIC DNA]</scope>
    <source>
        <strain evidence="8 10">YJ1</strain>
    </source>
</reference>
<proteinExistence type="inferred from homology"/>
<dbReference type="PANTHER" id="PTHR33258">
    <property type="entry name" value="TRANSPOSASE INSL FOR INSERTION SEQUENCE ELEMENT IS186A-RELATED"/>
    <property type="match status" value="1"/>
</dbReference>
<dbReference type="Proteomes" id="UP000427886">
    <property type="component" value="Chromosome"/>
</dbReference>
<dbReference type="AlphaFoldDB" id="A0A3G5FH27"/>
<keyword evidence="4" id="KW-0233">DNA recombination</keyword>
<dbReference type="SUPFAM" id="SSF53098">
    <property type="entry name" value="Ribonuclease H-like"/>
    <property type="match status" value="1"/>
</dbReference>
<accession>A0A3G5FH27</accession>
<dbReference type="EMBL" id="CP027768">
    <property type="protein sequence ID" value="AYW49611.1"/>
    <property type="molecule type" value="Genomic_DNA"/>
</dbReference>
<sequence>MDKYKTISAFNKWFSNIILKKLPFSIREKISQADKYHKKFDFEHFLKVFLYGIDNECESLREIDTAFVSPDLQQTMALDAISHSQLSRELAQMDDEILWAIFAQLLEKARSKIPVTKRNALYLVDSSTFSLNTTRYPWADFRSTKAGIKLHLKLCFMDKEHFYPDQFEVTNAVEHDDNHLEVFVNQPEATYIFDRGYIDYERLDEMEADGYFFVTRVKKNAKVHVLETYEPSQSKNILRDQMVVLGTQVYLTSPFRLVTIQDEKGKQLRFVTNRFDVTAQEVADMYKARWQIELFFKHIKQHMTIKKLFSHSEKGVSNQIILAMIASLLTYLLKVETGSKKSPFQIKRLLKHLLFQPFEELWVLLVPT</sequence>
<dbReference type="InterPro" id="IPR002559">
    <property type="entry name" value="Transposase_11"/>
</dbReference>
<evidence type="ECO:0000313" key="6">
    <source>
        <dbReference type="EMBL" id="AYW49611.1"/>
    </source>
</evidence>
<reference evidence="6 9" key="1">
    <citation type="journal article" date="2012" name="Int. J. Syst. Evol. Microbiol.">
        <title>Characterization of Tetragenococcus strains from sugar thick juice reveals a novel species, Tetragenococcus osmophilus sp. nov., and divides Tetragenococcus halophilus into two subspecies, T. halophilus subsp. halophilus subsp. nov. and T. halophilus subsp. flandriensis subsp. nov.</title>
        <authorList>
            <person name="Juste A."/>
            <person name="Van Trappen S."/>
            <person name="Verreth C."/>
            <person name="Cleenwerck I."/>
            <person name="De Vos P."/>
            <person name="Lievens B."/>
            <person name="Willems K.A."/>
        </authorList>
    </citation>
    <scope>NUCLEOTIDE SEQUENCE [LARGE SCALE GENOMIC DNA]</scope>
    <source>
        <strain evidence="6 9">LMG 26042</strain>
    </source>
</reference>
<reference evidence="6" key="2">
    <citation type="submission" date="2018-03" db="EMBL/GenBank/DDBJ databases">
        <authorList>
            <person name="Jeon C.O."/>
        </authorList>
    </citation>
    <scope>NUCLEOTIDE SEQUENCE</scope>
    <source>
        <strain evidence="6">LMG 26042</strain>
    </source>
</reference>
<evidence type="ECO:0000256" key="2">
    <source>
        <dbReference type="ARBA" id="ARBA00022578"/>
    </source>
</evidence>
<evidence type="ECO:0000313" key="8">
    <source>
        <dbReference type="EMBL" id="QGP77179.1"/>
    </source>
</evidence>
<dbReference type="EMBL" id="CP027768">
    <property type="protein sequence ID" value="AYW50603.1"/>
    <property type="molecule type" value="Genomic_DNA"/>
</dbReference>
<gene>
    <name evidence="6" type="ORF">C7H83_03465</name>
    <name evidence="7" type="ORF">C7H83_09085</name>
    <name evidence="8" type="ORF">GLW17_10430</name>
</gene>
<evidence type="ECO:0000259" key="5">
    <source>
        <dbReference type="Pfam" id="PF01609"/>
    </source>
</evidence>
<dbReference type="Proteomes" id="UP000280475">
    <property type="component" value="Chromosome"/>
</dbReference>
<evidence type="ECO:0000313" key="10">
    <source>
        <dbReference type="Proteomes" id="UP000427886"/>
    </source>
</evidence>
<comment type="similarity">
    <text evidence="1">Belongs to the transposase 11 family.</text>
</comment>
<dbReference type="Pfam" id="PF01609">
    <property type="entry name" value="DDE_Tnp_1"/>
    <property type="match status" value="1"/>
</dbReference>
<keyword evidence="3" id="KW-0238">DNA-binding</keyword>
<evidence type="ECO:0000313" key="7">
    <source>
        <dbReference type="EMBL" id="AYW50603.1"/>
    </source>
</evidence>
<dbReference type="NCBIfam" id="NF033592">
    <property type="entry name" value="transpos_IS4_1"/>
    <property type="match status" value="1"/>
</dbReference>
<feature type="domain" description="Transposase IS4-like" evidence="5">
    <location>
        <begin position="122"/>
        <end position="329"/>
    </location>
</feature>